<evidence type="ECO:0000313" key="3">
    <source>
        <dbReference type="Proteomes" id="UP000217311"/>
    </source>
</evidence>
<evidence type="ECO:0000256" key="1">
    <source>
        <dbReference type="SAM" id="MobiDB-lite"/>
    </source>
</evidence>
<dbReference type="Proteomes" id="UP000217311">
    <property type="component" value="Chromosome"/>
</dbReference>
<feature type="compositionally biased region" description="Basic and acidic residues" evidence="1">
    <location>
        <begin position="65"/>
        <end position="78"/>
    </location>
</feature>
<reference evidence="3" key="1">
    <citation type="submission" date="2017-09" db="EMBL/GenBank/DDBJ databases">
        <title>Genome evolution observed in wild isolates of Caulobacter crescentus.</title>
        <authorList>
            <person name="Ely B."/>
            <person name="Wilson K."/>
            <person name="Scott D."/>
        </authorList>
    </citation>
    <scope>NUCLEOTIDE SEQUENCE [LARGE SCALE GENOMIC DNA]</scope>
    <source>
        <strain evidence="3">CB13b1a</strain>
    </source>
</reference>
<organism evidence="2 3">
    <name type="scientific">Caulobacter vibrioides</name>
    <name type="common">Caulobacter crescentus</name>
    <dbReference type="NCBI Taxonomy" id="155892"/>
    <lineage>
        <taxon>Bacteria</taxon>
        <taxon>Pseudomonadati</taxon>
        <taxon>Pseudomonadota</taxon>
        <taxon>Alphaproteobacteria</taxon>
        <taxon>Caulobacterales</taxon>
        <taxon>Caulobacteraceae</taxon>
        <taxon>Caulobacter</taxon>
    </lineage>
</organism>
<accession>A0A290N1S3</accession>
<proteinExistence type="predicted"/>
<evidence type="ECO:0008006" key="4">
    <source>
        <dbReference type="Google" id="ProtNLM"/>
    </source>
</evidence>
<feature type="region of interest" description="Disordered" evidence="1">
    <location>
        <begin position="62"/>
        <end position="90"/>
    </location>
</feature>
<evidence type="ECO:0000313" key="2">
    <source>
        <dbReference type="EMBL" id="ATC33844.1"/>
    </source>
</evidence>
<dbReference type="EMBL" id="CP023315">
    <property type="protein sequence ID" value="ATC33844.1"/>
    <property type="molecule type" value="Genomic_DNA"/>
</dbReference>
<name>A0A290N1S3_CAUVI</name>
<gene>
    <name evidence="2" type="ORF">CA606_16750</name>
</gene>
<sequence>MNRPTSIARLLARDAFLALALLAVVLKVMIPAGFMPNAETRNGLPFALVLCTGDGAKIVQPGDALDARHGDKGDKAGHDAPCPFATQGAAAPPPSVVAAIDIDLVAYAAPIVPPARALAPGRGLAAPPPPPTGPPIVLI</sequence>
<dbReference type="InterPro" id="IPR021333">
    <property type="entry name" value="DUF2946"/>
</dbReference>
<dbReference type="RefSeq" id="WP_096053207.1">
    <property type="nucleotide sequence ID" value="NZ_CP023315.3"/>
</dbReference>
<protein>
    <recommendedName>
        <fullName evidence="4">DUF2946 domain-containing protein</fullName>
    </recommendedName>
</protein>
<dbReference type="Pfam" id="PF11162">
    <property type="entry name" value="DUF2946"/>
    <property type="match status" value="1"/>
</dbReference>
<dbReference type="AlphaFoldDB" id="A0A290N1S3"/>